<dbReference type="OrthoDB" id="264395at2759"/>
<sequence>MCGCVCLEGVEKVDGPLPTSLLCSRSAPVLYFSWLFYVHATVTPLLTFCSVSLLCPACRSPLCSSLLCNACAGVYTHAFREYFRPPRRLFFPFVVVIVGHGCLCGSVCVCVCIVLPLPIPPPCTSLPPYSLLMPAKKKPTKSSKKEELPDPETVKSGTATVFVGDWSLYDTIESVSEVSRLVIAANTDANGVVTAPLPRTNILVLPTEDATDDNDNDAASPLFTVEVADQLFIEGVSRRQCAQAQSLVKTWLPVTVTPTEATGLSEQPQVPAPEEASVNPYADALSDGRYIQTVSVGANYAARDVVIRGHCSIEGVAPNIVVPPELPAKPDLNAVALDPPPSDAAASEAGGSAKPTKKGTAKNKKKSKLKLTPEQVAELERKRAELEAQYMQQTEEAVQRAKQQSDYLMTFAHPNRWAHVVFRHMTFAGPVEIHRAHVSFQNCRFVGSTNTDMPNRPLLLISQYCRVQCTKCSFEAPQRCGVYALPSALVEVRKCLFTGVTQDVLWAAELPGVSPQSAGTAGPSEVDGDDDDGTVHGGPDTSTNAANAPSAGHKATGVLSFPVTLSGTLQEAAHAALAHRDAAVGILTDCAKLFVHGCDFLFLGVGVYVKGVYTAYIARRRIAPKVPQALTSEACDASLDGNSFHHFANAALLLDGSARLVSIRRSYVEGSAHYGLDCQGGVHSVLVRQNYFAADATVRIREGANVAMLQNDFQSIPQNDNSCENPCLQTVY</sequence>
<dbReference type="EMBL" id="CP009389">
    <property type="protein sequence ID" value="AIN97770.1"/>
    <property type="molecule type" value="Genomic_DNA"/>
</dbReference>
<dbReference type="Proteomes" id="UP000063063">
    <property type="component" value="Chromosome 20"/>
</dbReference>
<dbReference type="AlphaFoldDB" id="A0A088RPL8"/>
<proteinExistence type="predicted"/>
<feature type="compositionally biased region" description="Basic residues" evidence="1">
    <location>
        <begin position="355"/>
        <end position="369"/>
    </location>
</feature>
<gene>
    <name evidence="3" type="ORF">LPMP_202740</name>
</gene>
<keyword evidence="4" id="KW-1185">Reference proteome</keyword>
<dbReference type="VEuPathDB" id="TriTrypDB:LPMP_202740"/>
<keyword evidence="2" id="KW-0472">Membrane</keyword>
<feature type="compositionally biased region" description="Low complexity" evidence="1">
    <location>
        <begin position="343"/>
        <end position="354"/>
    </location>
</feature>
<dbReference type="eggNOG" id="ENOG502S066">
    <property type="taxonomic scope" value="Eukaryota"/>
</dbReference>
<evidence type="ECO:0000313" key="3">
    <source>
        <dbReference type="EMBL" id="AIN97770.1"/>
    </source>
</evidence>
<organism evidence="3 4">
    <name type="scientific">Leishmania panamensis</name>
    <dbReference type="NCBI Taxonomy" id="5679"/>
    <lineage>
        <taxon>Eukaryota</taxon>
        <taxon>Discoba</taxon>
        <taxon>Euglenozoa</taxon>
        <taxon>Kinetoplastea</taxon>
        <taxon>Metakinetoplastina</taxon>
        <taxon>Trypanosomatida</taxon>
        <taxon>Trypanosomatidae</taxon>
        <taxon>Leishmaniinae</taxon>
        <taxon>Leishmania</taxon>
        <taxon>Leishmania guyanensis species complex</taxon>
    </lineage>
</organism>
<evidence type="ECO:0000256" key="1">
    <source>
        <dbReference type="SAM" id="MobiDB-lite"/>
    </source>
</evidence>
<feature type="transmembrane region" description="Helical" evidence="2">
    <location>
        <begin position="34"/>
        <end position="55"/>
    </location>
</feature>
<evidence type="ECO:0008006" key="5">
    <source>
        <dbReference type="Google" id="ProtNLM"/>
    </source>
</evidence>
<dbReference type="RefSeq" id="XP_010698477.1">
    <property type="nucleotide sequence ID" value="XM_010700175.1"/>
</dbReference>
<dbReference type="VEuPathDB" id="TriTrypDB:LPAL13_200033200"/>
<dbReference type="KEGG" id="lpan:LPMP_202740"/>
<dbReference type="GeneID" id="22574484"/>
<feature type="transmembrane region" description="Helical" evidence="2">
    <location>
        <begin position="89"/>
        <end position="117"/>
    </location>
</feature>
<evidence type="ECO:0000256" key="2">
    <source>
        <dbReference type="SAM" id="Phobius"/>
    </source>
</evidence>
<protein>
    <recommendedName>
        <fullName evidence="5">Right handed beta helix domain-containing protein</fullName>
    </recommendedName>
</protein>
<reference evidence="3 4" key="1">
    <citation type="journal article" date="2015" name="Sci. Rep.">
        <title>The genome of Leishmania panamensis: insights into genomics of the L. (Viannia) subgenus.</title>
        <authorList>
            <person name="Llanes A."/>
            <person name="Restrepo C.M."/>
            <person name="Vecchio G.D."/>
            <person name="Anguizola F.J."/>
            <person name="Lleonart R."/>
        </authorList>
    </citation>
    <scope>NUCLEOTIDE SEQUENCE [LARGE SCALE GENOMIC DNA]</scope>
    <source>
        <strain evidence="3 4">MHOM/PA/94/PSC-1</strain>
    </source>
</reference>
<keyword evidence="2" id="KW-0812">Transmembrane</keyword>
<feature type="region of interest" description="Disordered" evidence="1">
    <location>
        <begin position="514"/>
        <end position="551"/>
    </location>
</feature>
<evidence type="ECO:0000313" key="4">
    <source>
        <dbReference type="Proteomes" id="UP000063063"/>
    </source>
</evidence>
<keyword evidence="2" id="KW-1133">Transmembrane helix</keyword>
<feature type="region of interest" description="Disordered" evidence="1">
    <location>
        <begin position="337"/>
        <end position="371"/>
    </location>
</feature>
<name>A0A088RPL8_LEIPA</name>
<accession>A0A088RPL8</accession>